<accession>A0A9E7D099</accession>
<gene>
    <name evidence="1" type="ORF">K1I37_03200</name>
</gene>
<evidence type="ECO:0000313" key="1">
    <source>
        <dbReference type="EMBL" id="UNO49567.1"/>
    </source>
</evidence>
<dbReference type="Pfam" id="PF16147">
    <property type="entry name" value="DUF4855"/>
    <property type="match status" value="1"/>
</dbReference>
<dbReference type="STRING" id="1356854.N007_16570"/>
<proteinExistence type="predicted"/>
<dbReference type="InterPro" id="IPR032329">
    <property type="entry name" value="DUF4855"/>
</dbReference>
<sequence>MKRRYIAWLATTLMLGCVGSVFSAPHAYADTIETETPAEDLTSLATISTSITGLADSTFQRDEQKYQQYPLTDPVHWTGYCHQGGRQVTVQFANPVDVQHVQITLEQDAGAGIYYPSDVQFQAYENGQWIALTTVNSSIPESDTNKTTQVFQFDSSAGVETTEIRIAFPVELFVFARGLDITGSTTETGETPTYPVVAPSTASPSTVMSPDSINDHGIANMLLVPTGSHGQLGTWSAGDFVPMLEYINPAGQAVSPLFDTMLFSPYSNVPNTVAGWTGYIDDLFQAGQELDALNQAVGLTNQSLNRPGYKEKVVLSIPYFPYGVADFGNVDGQELSFYGTSTDEDAVAARTTAMKWYVSTLLGKWQAANYQNLQLVGLYWDHEQLNPGLPGDEAMFQAASNVAHSNGLPIFWIPFYGANGTADWQTLGMDAAWLQPNYIEEGADADVTRIRNAEQIATRHGMGGEIELTALDSLTQSLYETQLNFLRSDGFGSNRVSHAYYDGSKLLLDAEESSNPAERQIYDDTAAFMLD</sequence>
<dbReference type="eggNOG" id="COG0584">
    <property type="taxonomic scope" value="Bacteria"/>
</dbReference>
<dbReference type="PROSITE" id="PS51257">
    <property type="entry name" value="PROKAR_LIPOPROTEIN"/>
    <property type="match status" value="1"/>
</dbReference>
<dbReference type="Gene3D" id="2.60.120.260">
    <property type="entry name" value="Galactose-binding domain-like"/>
    <property type="match status" value="1"/>
</dbReference>
<dbReference type="OrthoDB" id="3799295at2"/>
<accession>T0BM12</accession>
<dbReference type="AlphaFoldDB" id="T0BM12"/>
<dbReference type="KEGG" id="aaco:K1I37_03200"/>
<name>T0BM12_ALIAG</name>
<dbReference type="EMBL" id="CP080467">
    <property type="protein sequence ID" value="UNO49567.1"/>
    <property type="molecule type" value="Genomic_DNA"/>
</dbReference>
<dbReference type="RefSeq" id="WP_021298451.1">
    <property type="nucleotide sequence ID" value="NZ_AURB01000191.1"/>
</dbReference>
<keyword evidence="2" id="KW-1185">Reference proteome</keyword>
<organism evidence="1 2">
    <name type="scientific">Alicyclobacillus acidoterrestris (strain ATCC 49025 / DSM 3922 / CIP 106132 / NCIMB 13137 / GD3B)</name>
    <dbReference type="NCBI Taxonomy" id="1356854"/>
    <lineage>
        <taxon>Bacteria</taxon>
        <taxon>Bacillati</taxon>
        <taxon>Bacillota</taxon>
        <taxon>Bacilli</taxon>
        <taxon>Bacillales</taxon>
        <taxon>Alicyclobacillaceae</taxon>
        <taxon>Alicyclobacillus</taxon>
    </lineage>
</organism>
<evidence type="ECO:0000313" key="2">
    <source>
        <dbReference type="Proteomes" id="UP000829401"/>
    </source>
</evidence>
<dbReference type="Proteomes" id="UP000829401">
    <property type="component" value="Chromosome"/>
</dbReference>
<protein>
    <submittedName>
        <fullName evidence="1">DUF4855 domain-containing protein</fullName>
    </submittedName>
</protein>
<reference evidence="2" key="1">
    <citation type="journal article" date="2022" name="G3 (Bethesda)">
        <title>Unveiling the complete genome sequence of Alicyclobacillus acidoterrestris DSM 3922T, a taint-producing strain.</title>
        <authorList>
            <person name="Leonardo I.C."/>
            <person name="Barreto Crespo M.T."/>
            <person name="Gaspar F.B."/>
        </authorList>
    </citation>
    <scope>NUCLEOTIDE SEQUENCE [LARGE SCALE GENOMIC DNA]</scope>
    <source>
        <strain evidence="2">DSM 3922</strain>
    </source>
</reference>